<protein>
    <recommendedName>
        <fullName evidence="2">(+)RNA virus helicase C-terminal domain-containing protein</fullName>
    </recommendedName>
</protein>
<feature type="region of interest" description="Disordered" evidence="1">
    <location>
        <begin position="1"/>
        <end position="27"/>
    </location>
</feature>
<evidence type="ECO:0000259" key="2">
    <source>
        <dbReference type="PROSITE" id="PS51657"/>
    </source>
</evidence>
<dbReference type="Pfam" id="PF00978">
    <property type="entry name" value="RdRP_2"/>
    <property type="match status" value="1"/>
</dbReference>
<dbReference type="InterPro" id="IPR027351">
    <property type="entry name" value="(+)RNA_virus_helicase_core_dom"/>
</dbReference>
<reference evidence="4" key="1">
    <citation type="submission" date="2014-01" db="EMBL/GenBank/DDBJ databases">
        <title>The Genome Sequence of Anopheles farauti FAR1 (V2).</title>
        <authorList>
            <consortium name="The Broad Institute Genomics Platform"/>
            <person name="Neafsey D.E."/>
            <person name="Besansky N."/>
            <person name="Howell P."/>
            <person name="Walton C."/>
            <person name="Young S.K."/>
            <person name="Zeng Q."/>
            <person name="Gargeya S."/>
            <person name="Fitzgerald M."/>
            <person name="Haas B."/>
            <person name="Abouelleil A."/>
            <person name="Allen A.W."/>
            <person name="Alvarado L."/>
            <person name="Arachchi H.M."/>
            <person name="Berlin A.M."/>
            <person name="Chapman S.B."/>
            <person name="Gainer-Dewar J."/>
            <person name="Goldberg J."/>
            <person name="Griggs A."/>
            <person name="Gujja S."/>
            <person name="Hansen M."/>
            <person name="Howarth C."/>
            <person name="Imamovic A."/>
            <person name="Ireland A."/>
            <person name="Larimer J."/>
            <person name="McCowan C."/>
            <person name="Murphy C."/>
            <person name="Pearson M."/>
            <person name="Poon T.W."/>
            <person name="Priest M."/>
            <person name="Roberts A."/>
            <person name="Saif S."/>
            <person name="Shea T."/>
            <person name="Sisk P."/>
            <person name="Sykes S."/>
            <person name="Wortman J."/>
            <person name="Nusbaum C."/>
            <person name="Birren B."/>
        </authorList>
    </citation>
    <scope>NUCLEOTIDE SEQUENCE [LARGE SCALE GENOMIC DNA]</scope>
    <source>
        <strain evidence="4">FAR1</strain>
    </source>
</reference>
<evidence type="ECO:0000256" key="1">
    <source>
        <dbReference type="SAM" id="MobiDB-lite"/>
    </source>
</evidence>
<reference evidence="3" key="2">
    <citation type="submission" date="2020-05" db="UniProtKB">
        <authorList>
            <consortium name="EnsemblMetazoa"/>
        </authorList>
    </citation>
    <scope>IDENTIFICATION</scope>
    <source>
        <strain evidence="3">FAR1</strain>
    </source>
</reference>
<organism evidence="3 4">
    <name type="scientific">Anopheles farauti</name>
    <dbReference type="NCBI Taxonomy" id="69004"/>
    <lineage>
        <taxon>Eukaryota</taxon>
        <taxon>Metazoa</taxon>
        <taxon>Ecdysozoa</taxon>
        <taxon>Arthropoda</taxon>
        <taxon>Hexapoda</taxon>
        <taxon>Insecta</taxon>
        <taxon>Pterygota</taxon>
        <taxon>Neoptera</taxon>
        <taxon>Endopterygota</taxon>
        <taxon>Diptera</taxon>
        <taxon>Nematocera</taxon>
        <taxon>Culicoidea</taxon>
        <taxon>Culicidae</taxon>
        <taxon>Anophelinae</taxon>
        <taxon>Anopheles</taxon>
    </lineage>
</organism>
<name>A0A182QRG4_9DIPT</name>
<dbReference type="GO" id="GO:0006351">
    <property type="term" value="P:DNA-templated transcription"/>
    <property type="evidence" value="ECO:0007669"/>
    <property type="project" value="InterPro"/>
</dbReference>
<dbReference type="InterPro" id="IPR001788">
    <property type="entry name" value="RNA-dep_RNA_pol_alsuvir"/>
</dbReference>
<proteinExistence type="predicted"/>
<evidence type="ECO:0000313" key="3">
    <source>
        <dbReference type="EnsemblMetazoa" id="AFAF015392-PA"/>
    </source>
</evidence>
<dbReference type="Gene3D" id="3.40.50.300">
    <property type="entry name" value="P-loop containing nucleotide triphosphate hydrolases"/>
    <property type="match status" value="2"/>
</dbReference>
<dbReference type="VEuPathDB" id="VectorBase:AFAF015392"/>
<sequence length="794" mass="90290">MYAGMARSIAGGGQGRKSTVAKPGKAVNPRTLQARDQVVAVCSETYRFCCTDEIGVKESVLPPPGLGIVAIRGKPFKVDKRQHLMVIHFRTTDELLNYIQKFFEDMNVRVAVVGGNKGGGLEWYWSQTNAYKQYWDKADSEYEVDFSIPPSRETFCRNAVRECREQWYISLKNVGQKYGTFYKWHVENIASIPPENVRGIKKLCQDSGEDFGIIKDGKFIVRPMDIEFYEKAFNGRKFIDLQYKDNDPMSPSERHAGYLLVGKSSRLMQGASMLEATKDFDPYGTYIPPITLRNGVPGCGKTKYIIDNADTSDYILTTTRENKQDIATRCPVMQSRVRTVHSVIVNNRTLKNVSVKRLFIDEALMSHAGELLIAITILRPEFVEMSGDVNQIPFINRAAAIIMKFDDASRICDSVTHASMSYRVPKDVAALFSPSYEQGFTTNNHIDNSLKWVEVSGFQDLPKEDPVLVFKQAEKTMLRLEGYDVSTVHEYQGKQSERISLYRHSTIPSDQIYSSDPHILVALSRHTQSLIYYTRLKDKVCEVISRATEALEKVNHRSMSGGGPSCVMMMNTKYDGPNYSKILPFGLAYDVPRYRLFKSIASVLRPRYTKIRLNHVTPQVQALQQWYDAILPEVSTVDRTYDNHMIHDDPLSVSIAGSVTLDLSKMRPEGRKFDNMRPVLRTSMGLERIRSQRESLLAYIKRNDAVPIPIEPIDPKYVVDMMMEKFQGYFDPEKLSGVLGTPLTLSSESMHKWAMAQDKSIDMSVEQYLNENDLGKYEFMRYTHGGRSVVQAFS</sequence>
<dbReference type="EnsemblMetazoa" id="AFAF015392-RA">
    <property type="protein sequence ID" value="AFAF015392-PA"/>
    <property type="gene ID" value="AFAF015392"/>
</dbReference>
<dbReference type="SUPFAM" id="SSF52540">
    <property type="entry name" value="P-loop containing nucleoside triphosphate hydrolases"/>
    <property type="match status" value="1"/>
</dbReference>
<dbReference type="GO" id="GO:0003968">
    <property type="term" value="F:RNA-directed RNA polymerase activity"/>
    <property type="evidence" value="ECO:0007669"/>
    <property type="project" value="InterPro"/>
</dbReference>
<keyword evidence="4" id="KW-1185">Reference proteome</keyword>
<dbReference type="InterPro" id="IPR027417">
    <property type="entry name" value="P-loop_NTPase"/>
</dbReference>
<accession>A0A182QRG4</accession>
<dbReference type="AlphaFoldDB" id="A0A182QRG4"/>
<dbReference type="GO" id="GO:0005524">
    <property type="term" value="F:ATP binding"/>
    <property type="evidence" value="ECO:0007669"/>
    <property type="project" value="InterPro"/>
</dbReference>
<dbReference type="Proteomes" id="UP000075886">
    <property type="component" value="Unassembled WGS sequence"/>
</dbReference>
<feature type="domain" description="(+)RNA virus helicase C-terminal" evidence="2">
    <location>
        <begin position="266"/>
        <end position="565"/>
    </location>
</feature>
<dbReference type="Pfam" id="PF01443">
    <property type="entry name" value="Viral_helicase1"/>
    <property type="match status" value="1"/>
</dbReference>
<dbReference type="EMBL" id="AXCN02000601">
    <property type="status" value="NOT_ANNOTATED_CDS"/>
    <property type="molecule type" value="Genomic_DNA"/>
</dbReference>
<dbReference type="GO" id="GO:0003723">
    <property type="term" value="F:RNA binding"/>
    <property type="evidence" value="ECO:0007669"/>
    <property type="project" value="InterPro"/>
</dbReference>
<evidence type="ECO:0000313" key="4">
    <source>
        <dbReference type="Proteomes" id="UP000075886"/>
    </source>
</evidence>
<dbReference type="PROSITE" id="PS51657">
    <property type="entry name" value="PSRV_HELICASE"/>
    <property type="match status" value="1"/>
</dbReference>